<reference evidence="1 2" key="1">
    <citation type="journal article" date="2022" name="G3 (Bethesda)">
        <title>Evaluating Illumina-, Nanopore-, and PacBio-based genome assembly strategies with the bald notothen, Trematomus borchgrevinki.</title>
        <authorList>
            <person name="Rayamajhi N."/>
            <person name="Cheng C.C."/>
            <person name="Catchen J.M."/>
        </authorList>
    </citation>
    <scope>NUCLEOTIDE SEQUENCE [LARGE SCALE GENOMIC DNA]</scope>
    <source>
        <strain evidence="1">AGRC-2024</strain>
    </source>
</reference>
<evidence type="ECO:0008006" key="3">
    <source>
        <dbReference type="Google" id="ProtNLM"/>
    </source>
</evidence>
<name>A0ABD2GQR0_PAGBO</name>
<keyword evidence="2" id="KW-1185">Reference proteome</keyword>
<comment type="caution">
    <text evidence="1">The sequence shown here is derived from an EMBL/GenBank/DDBJ whole genome shotgun (WGS) entry which is preliminary data.</text>
</comment>
<reference evidence="1 2" key="2">
    <citation type="journal article" date="2024" name="G3 (Bethesda)">
        <title>The genome of the cryopelagic Antarctic bald notothen, Trematomus borchgrevinki.</title>
        <authorList>
            <person name="Rayamajhi N."/>
            <person name="Rivera-Colon A.G."/>
            <person name="Minhas B.F."/>
            <person name="Cheng C.C."/>
            <person name="Catchen J.M."/>
        </authorList>
    </citation>
    <scope>NUCLEOTIDE SEQUENCE [LARGE SCALE GENOMIC DNA]</scope>
    <source>
        <strain evidence="1">AGRC-2024</strain>
    </source>
</reference>
<gene>
    <name evidence="1" type="ORF">OYC64_019073</name>
</gene>
<dbReference type="EMBL" id="JBIYXZ010002076">
    <property type="protein sequence ID" value="KAL3056514.1"/>
    <property type="molecule type" value="Genomic_DNA"/>
</dbReference>
<dbReference type="AlphaFoldDB" id="A0ABD2GQR0"/>
<proteinExistence type="predicted"/>
<evidence type="ECO:0000313" key="2">
    <source>
        <dbReference type="Proteomes" id="UP001619887"/>
    </source>
</evidence>
<dbReference type="Proteomes" id="UP001619887">
    <property type="component" value="Unassembled WGS sequence"/>
</dbReference>
<sequence>MHHVCSPCRSLSFLLTKFRSFWPIVWRGASAPLQCGEIIRRCSSLREGTFGGKILDLGDRSGKTPTLLPRYSHRVTLPLAASVRMSVGD</sequence>
<organism evidence="1 2">
    <name type="scientific">Pagothenia borchgrevinki</name>
    <name type="common">Bald rockcod</name>
    <name type="synonym">Trematomus borchgrevinki</name>
    <dbReference type="NCBI Taxonomy" id="8213"/>
    <lineage>
        <taxon>Eukaryota</taxon>
        <taxon>Metazoa</taxon>
        <taxon>Chordata</taxon>
        <taxon>Craniata</taxon>
        <taxon>Vertebrata</taxon>
        <taxon>Euteleostomi</taxon>
        <taxon>Actinopterygii</taxon>
        <taxon>Neopterygii</taxon>
        <taxon>Teleostei</taxon>
        <taxon>Neoteleostei</taxon>
        <taxon>Acanthomorphata</taxon>
        <taxon>Eupercaria</taxon>
        <taxon>Perciformes</taxon>
        <taxon>Notothenioidei</taxon>
        <taxon>Nototheniidae</taxon>
        <taxon>Pagothenia</taxon>
    </lineage>
</organism>
<protein>
    <recommendedName>
        <fullName evidence="3">Secreted protein</fullName>
    </recommendedName>
</protein>
<evidence type="ECO:0000313" key="1">
    <source>
        <dbReference type="EMBL" id="KAL3056514.1"/>
    </source>
</evidence>
<accession>A0ABD2GQR0</accession>